<keyword evidence="4" id="KW-0496">Mitochondrion</keyword>
<organism evidence="8 9">
    <name type="scientific">Coccidioides immitis RMSCC 2394</name>
    <dbReference type="NCBI Taxonomy" id="404692"/>
    <lineage>
        <taxon>Eukaryota</taxon>
        <taxon>Fungi</taxon>
        <taxon>Dikarya</taxon>
        <taxon>Ascomycota</taxon>
        <taxon>Pezizomycotina</taxon>
        <taxon>Eurotiomycetes</taxon>
        <taxon>Eurotiomycetidae</taxon>
        <taxon>Onygenales</taxon>
        <taxon>Onygenaceae</taxon>
        <taxon>Coccidioides</taxon>
    </lineage>
</organism>
<feature type="region of interest" description="Disordered" evidence="7">
    <location>
        <begin position="253"/>
        <end position="278"/>
    </location>
</feature>
<dbReference type="GO" id="GO:1990904">
    <property type="term" value="C:ribonucleoprotein complex"/>
    <property type="evidence" value="ECO:0007669"/>
    <property type="project" value="UniProtKB-KW"/>
</dbReference>
<evidence type="ECO:0000313" key="9">
    <source>
        <dbReference type="Proteomes" id="UP000054565"/>
    </source>
</evidence>
<dbReference type="STRING" id="404692.A0A0J6Y798"/>
<keyword evidence="5" id="KW-0687">Ribonucleoprotein</keyword>
<evidence type="ECO:0000256" key="5">
    <source>
        <dbReference type="ARBA" id="ARBA00023274"/>
    </source>
</evidence>
<gene>
    <name evidence="8" type="ORF">CIRG_04207</name>
</gene>
<proteinExistence type="inferred from homology"/>
<dbReference type="GO" id="GO:0005739">
    <property type="term" value="C:mitochondrion"/>
    <property type="evidence" value="ECO:0007669"/>
    <property type="project" value="UniProtKB-SubCell"/>
</dbReference>
<name>A0A0J6Y798_COCIT</name>
<dbReference type="InterPro" id="IPR018305">
    <property type="entry name" value="Ribosomal_m50"/>
</dbReference>
<sequence length="401" mass="45201">MPSGARLITPLEALPYRVGSARYVCSTCRRQFIPRCTSQPIIHHQTRRHNSSDSNNVPFSEKVRRRIWGTENPPGLKDPYGGESFLEKRAREQREAKAPQPELEPEYVPEAETASVAEVSATEAGEYVPATTWDGLEHVGSSGQWWEQSPTPADSFVAFMHKGQLTTRDEILTALHQTVVELCIMKELNKPFERVCEIWEHEDRLLALINRVEVKAASQPGIDALVFPSETAKAALLEFFRDFDLEQEFDNAENLDESEGPSSVSESHEPSKLAELNNTDLEIRTPENLDFLSLPLEDREFQFAFLKRASQLTGHRIPDPELLSITKVSRLLALFTAASKPKPAKLADILIAEGKFAALPNVKIFDRRQTPIDHEKEVGRWKIIEEELTKRGLPVTGRVST</sequence>
<protein>
    <recommendedName>
        <fullName evidence="6">Large ribosomal subunit protein mL50</fullName>
    </recommendedName>
</protein>
<dbReference type="AlphaFoldDB" id="A0A0J6Y798"/>
<evidence type="ECO:0000256" key="2">
    <source>
        <dbReference type="ARBA" id="ARBA00008860"/>
    </source>
</evidence>
<evidence type="ECO:0000256" key="6">
    <source>
        <dbReference type="ARBA" id="ARBA00035183"/>
    </source>
</evidence>
<dbReference type="Pfam" id="PF10501">
    <property type="entry name" value="Ribosomal_L50"/>
    <property type="match status" value="1"/>
</dbReference>
<keyword evidence="3" id="KW-0689">Ribosomal protein</keyword>
<evidence type="ECO:0000256" key="4">
    <source>
        <dbReference type="ARBA" id="ARBA00023128"/>
    </source>
</evidence>
<evidence type="ECO:0000256" key="1">
    <source>
        <dbReference type="ARBA" id="ARBA00004173"/>
    </source>
</evidence>
<accession>A0A0J6Y798</accession>
<dbReference type="GO" id="GO:0005840">
    <property type="term" value="C:ribosome"/>
    <property type="evidence" value="ECO:0007669"/>
    <property type="project" value="UniProtKB-KW"/>
</dbReference>
<evidence type="ECO:0000256" key="3">
    <source>
        <dbReference type="ARBA" id="ARBA00022980"/>
    </source>
</evidence>
<dbReference type="EMBL" id="DS028095">
    <property type="protein sequence ID" value="KMP04526.1"/>
    <property type="molecule type" value="Genomic_DNA"/>
</dbReference>
<reference evidence="9" key="1">
    <citation type="journal article" date="2010" name="Genome Res.">
        <title>Population genomic sequencing of Coccidioides fungi reveals recent hybridization and transposon control.</title>
        <authorList>
            <person name="Neafsey D.E."/>
            <person name="Barker B.M."/>
            <person name="Sharpton T.J."/>
            <person name="Stajich J.E."/>
            <person name="Park D.J."/>
            <person name="Whiston E."/>
            <person name="Hung C.-Y."/>
            <person name="McMahan C."/>
            <person name="White J."/>
            <person name="Sykes S."/>
            <person name="Heiman D."/>
            <person name="Young S."/>
            <person name="Zeng Q."/>
            <person name="Abouelleil A."/>
            <person name="Aftuck L."/>
            <person name="Bessette D."/>
            <person name="Brown A."/>
            <person name="FitzGerald M."/>
            <person name="Lui A."/>
            <person name="Macdonald J.P."/>
            <person name="Priest M."/>
            <person name="Orbach M.J."/>
            <person name="Galgiani J.N."/>
            <person name="Kirkland T.N."/>
            <person name="Cole G.T."/>
            <person name="Birren B.W."/>
            <person name="Henn M.R."/>
            <person name="Taylor J.W."/>
            <person name="Rounsley S.D."/>
        </authorList>
    </citation>
    <scope>NUCLEOTIDE SEQUENCE [LARGE SCALE GENOMIC DNA]</scope>
    <source>
        <strain evidence="9">RMSCC 2394</strain>
    </source>
</reference>
<dbReference type="OrthoDB" id="6220758at2759"/>
<evidence type="ECO:0000313" key="8">
    <source>
        <dbReference type="EMBL" id="KMP04526.1"/>
    </source>
</evidence>
<evidence type="ECO:0000256" key="7">
    <source>
        <dbReference type="SAM" id="MobiDB-lite"/>
    </source>
</evidence>
<feature type="region of interest" description="Disordered" evidence="7">
    <location>
        <begin position="90"/>
        <end position="111"/>
    </location>
</feature>
<comment type="similarity">
    <text evidence="2">Belongs to the mitochondrion-specific ribosomal protein mL50 family.</text>
</comment>
<dbReference type="Proteomes" id="UP000054565">
    <property type="component" value="Unassembled WGS sequence"/>
</dbReference>
<comment type="subcellular location">
    <subcellularLocation>
        <location evidence="1">Mitochondrion</location>
    </subcellularLocation>
</comment>